<dbReference type="Gene3D" id="3.30.160.60">
    <property type="entry name" value="Classic Zinc Finger"/>
    <property type="match status" value="5"/>
</dbReference>
<feature type="domain" description="C2H2-type" evidence="6">
    <location>
        <begin position="93"/>
        <end position="120"/>
    </location>
</feature>
<dbReference type="Pfam" id="PF12874">
    <property type="entry name" value="zf-met"/>
    <property type="match status" value="1"/>
</dbReference>
<keyword evidence="4" id="KW-0862">Zinc</keyword>
<dbReference type="Pfam" id="PF00096">
    <property type="entry name" value="zf-C2H2"/>
    <property type="match status" value="4"/>
</dbReference>
<keyword evidence="3 5" id="KW-0863">Zinc-finger</keyword>
<feature type="domain" description="C2H2-type" evidence="6">
    <location>
        <begin position="261"/>
        <end position="288"/>
    </location>
</feature>
<reference evidence="7 8" key="1">
    <citation type="submission" date="2024-06" db="EMBL/GenBank/DDBJ databases">
        <title>A chromosome-level genome assembly of beet webworm, Loxostege sticticalis.</title>
        <authorList>
            <person name="Zhang Y."/>
        </authorList>
    </citation>
    <scope>NUCLEOTIDE SEQUENCE [LARGE SCALE GENOMIC DNA]</scope>
    <source>
        <strain evidence="7">AQ028</strain>
        <tissue evidence="7">Male pupae</tissue>
    </source>
</reference>
<sequence>MVCVYCCDSFDDPSLFRKHMSEHHPDVKISMAFAHVPDGYIKIDCTDLRCRICSISLNNLNDAIEHLVKVHRRKIDSTCDLGVQPFILPDEKWECSICNSKFITLCALSAHTQSHFAKHTCETCGKSYFYIKDLKTHIQMAHICKQWICIKCKAVFETLDAKKKHLRDSPLCWSFTCTVCGERFLTFTMKKAHRAQAHGIRPKSYVCSECPKVFTCRGAYKNHFVAAHTKYESVPCPCGKEFKSKAALKKHMVVHSNDKVYSCTVCSKAFSRKKTLIQHMWIHSERKRFECVDCNKQFNQRVSWKTHMKSYHPGIAIT</sequence>
<dbReference type="EMBL" id="JBEDNZ010000031">
    <property type="protein sequence ID" value="KAL0808624.1"/>
    <property type="molecule type" value="Genomic_DNA"/>
</dbReference>
<keyword evidence="1" id="KW-0479">Metal-binding</keyword>
<dbReference type="InterPro" id="IPR036236">
    <property type="entry name" value="Znf_C2H2_sf"/>
</dbReference>
<evidence type="ECO:0000256" key="4">
    <source>
        <dbReference type="ARBA" id="ARBA00022833"/>
    </source>
</evidence>
<feature type="domain" description="C2H2-type" evidence="6">
    <location>
        <begin position="119"/>
        <end position="142"/>
    </location>
</feature>
<gene>
    <name evidence="7" type="ORF">ABMA28_013062</name>
</gene>
<comment type="caution">
    <text evidence="7">The sequence shown here is derived from an EMBL/GenBank/DDBJ whole genome shotgun (WGS) entry which is preliminary data.</text>
</comment>
<accession>A0ABD0S3H0</accession>
<dbReference type="AlphaFoldDB" id="A0ABD0S3H0"/>
<dbReference type="PROSITE" id="PS00028">
    <property type="entry name" value="ZINC_FINGER_C2H2_1"/>
    <property type="match status" value="7"/>
</dbReference>
<feature type="domain" description="C2H2-type" evidence="6">
    <location>
        <begin position="205"/>
        <end position="233"/>
    </location>
</feature>
<dbReference type="FunFam" id="3.30.160.60:FF:000478">
    <property type="entry name" value="Zinc finger protein 133"/>
    <property type="match status" value="1"/>
</dbReference>
<keyword evidence="2" id="KW-0677">Repeat</keyword>
<feature type="domain" description="C2H2-type" evidence="6">
    <location>
        <begin position="231"/>
        <end position="260"/>
    </location>
</feature>
<protein>
    <recommendedName>
        <fullName evidence="6">C2H2-type domain-containing protein</fullName>
    </recommendedName>
</protein>
<dbReference type="SUPFAM" id="SSF57667">
    <property type="entry name" value="beta-beta-alpha zinc fingers"/>
    <property type="match status" value="4"/>
</dbReference>
<name>A0ABD0S3H0_LOXSC</name>
<evidence type="ECO:0000256" key="1">
    <source>
        <dbReference type="ARBA" id="ARBA00022723"/>
    </source>
</evidence>
<organism evidence="7 8">
    <name type="scientific">Loxostege sticticalis</name>
    <name type="common">Beet webworm moth</name>
    <dbReference type="NCBI Taxonomy" id="481309"/>
    <lineage>
        <taxon>Eukaryota</taxon>
        <taxon>Metazoa</taxon>
        <taxon>Ecdysozoa</taxon>
        <taxon>Arthropoda</taxon>
        <taxon>Hexapoda</taxon>
        <taxon>Insecta</taxon>
        <taxon>Pterygota</taxon>
        <taxon>Neoptera</taxon>
        <taxon>Endopterygota</taxon>
        <taxon>Lepidoptera</taxon>
        <taxon>Glossata</taxon>
        <taxon>Ditrysia</taxon>
        <taxon>Pyraloidea</taxon>
        <taxon>Crambidae</taxon>
        <taxon>Pyraustinae</taxon>
        <taxon>Loxostege</taxon>
    </lineage>
</organism>
<proteinExistence type="predicted"/>
<evidence type="ECO:0000256" key="3">
    <source>
        <dbReference type="ARBA" id="ARBA00022771"/>
    </source>
</evidence>
<evidence type="ECO:0000259" key="6">
    <source>
        <dbReference type="PROSITE" id="PS50157"/>
    </source>
</evidence>
<dbReference type="InterPro" id="IPR013087">
    <property type="entry name" value="Znf_C2H2_type"/>
</dbReference>
<evidence type="ECO:0000313" key="8">
    <source>
        <dbReference type="Proteomes" id="UP001549921"/>
    </source>
</evidence>
<dbReference type="SMART" id="SM00355">
    <property type="entry name" value="ZnF_C2H2"/>
    <property type="match status" value="10"/>
</dbReference>
<dbReference type="Proteomes" id="UP001549921">
    <property type="component" value="Unassembled WGS sequence"/>
</dbReference>
<feature type="domain" description="C2H2-type" evidence="6">
    <location>
        <begin position="289"/>
        <end position="314"/>
    </location>
</feature>
<dbReference type="PANTHER" id="PTHR24379">
    <property type="entry name" value="KRAB AND ZINC FINGER DOMAIN-CONTAINING"/>
    <property type="match status" value="1"/>
</dbReference>
<evidence type="ECO:0000256" key="2">
    <source>
        <dbReference type="ARBA" id="ARBA00022737"/>
    </source>
</evidence>
<evidence type="ECO:0000256" key="5">
    <source>
        <dbReference type="PROSITE-ProRule" id="PRU00042"/>
    </source>
</evidence>
<dbReference type="PANTHER" id="PTHR24379:SF127">
    <property type="entry name" value="BLOODY FINGERS-RELATED"/>
    <property type="match status" value="1"/>
</dbReference>
<evidence type="ECO:0000313" key="7">
    <source>
        <dbReference type="EMBL" id="KAL0808624.1"/>
    </source>
</evidence>
<dbReference type="PROSITE" id="PS50157">
    <property type="entry name" value="ZINC_FINGER_C2H2_2"/>
    <property type="match status" value="6"/>
</dbReference>
<dbReference type="GO" id="GO:0008270">
    <property type="term" value="F:zinc ion binding"/>
    <property type="evidence" value="ECO:0007669"/>
    <property type="project" value="UniProtKB-KW"/>
</dbReference>